<dbReference type="EMBL" id="JAGUCN010000001">
    <property type="protein sequence ID" value="MBS2210172.1"/>
    <property type="molecule type" value="Genomic_DNA"/>
</dbReference>
<keyword evidence="2" id="KW-1185">Reference proteome</keyword>
<comment type="caution">
    <text evidence="1">The sequence shown here is derived from an EMBL/GenBank/DDBJ whole genome shotgun (WGS) entry which is preliminary data.</text>
</comment>
<accession>A0ABS5K5E0</accession>
<dbReference type="Proteomes" id="UP000721861">
    <property type="component" value="Unassembled WGS sequence"/>
</dbReference>
<organism evidence="1 2">
    <name type="scientific">Carboxylicivirga mesophila</name>
    <dbReference type="NCBI Taxonomy" id="1166478"/>
    <lineage>
        <taxon>Bacteria</taxon>
        <taxon>Pseudomonadati</taxon>
        <taxon>Bacteroidota</taxon>
        <taxon>Bacteroidia</taxon>
        <taxon>Marinilabiliales</taxon>
        <taxon>Marinilabiliaceae</taxon>
        <taxon>Carboxylicivirga</taxon>
    </lineage>
</organism>
<dbReference type="RefSeq" id="WP_212224695.1">
    <property type="nucleotide sequence ID" value="NZ_JAGUCN010000001.1"/>
</dbReference>
<evidence type="ECO:0000313" key="1">
    <source>
        <dbReference type="EMBL" id="MBS2210172.1"/>
    </source>
</evidence>
<proteinExistence type="predicted"/>
<sequence>MQLGNMRVLIYKRTHKGDPDDKGVFGNQDCMGRIRNWDYDAVIGIGGKTTFKGDEDIKYKINWIGLKPQRFNSESKRGNYVAFSHFALFEEKGEEINYHYPHLFVYMYSSRKRFDMASELPSKVYEEVLKILDSVKSYPPSNFEITDVKELESECITHDSQCINSCGEPVQLTIDEQNCRKPSS</sequence>
<gene>
    <name evidence="1" type="ORF">KEM09_02100</name>
</gene>
<protein>
    <submittedName>
        <fullName evidence="1">Uncharacterized protein</fullName>
    </submittedName>
</protein>
<reference evidence="1 2" key="1">
    <citation type="journal article" date="2014" name="Int. J. Syst. Evol. Microbiol.">
        <title>Carboxylicivirga gen. nov. in the family Marinilabiliaceae with two novel species, Carboxylicivirga mesophila sp. nov. and Carboxylicivirga taeanensis sp. nov., and reclassification of Cytophaga fermentans as Saccharicrinis fermentans gen. nov., comb. nov.</title>
        <authorList>
            <person name="Yang S.H."/>
            <person name="Seo H.S."/>
            <person name="Woo J.H."/>
            <person name="Oh H.M."/>
            <person name="Jang H."/>
            <person name="Lee J.H."/>
            <person name="Kim S.J."/>
            <person name="Kwon K.K."/>
        </authorList>
    </citation>
    <scope>NUCLEOTIDE SEQUENCE [LARGE SCALE GENOMIC DNA]</scope>
    <source>
        <strain evidence="1 2">JCM 18290</strain>
    </source>
</reference>
<name>A0ABS5K5E0_9BACT</name>
<evidence type="ECO:0000313" key="2">
    <source>
        <dbReference type="Proteomes" id="UP000721861"/>
    </source>
</evidence>